<accession>A0A6M3ZNS1</accession>
<keyword evidence="4" id="KW-0804">Transcription</keyword>
<feature type="domain" description="RNA polymerase sigma factor 70 region 4 type 2" evidence="6">
    <location>
        <begin position="114"/>
        <end position="166"/>
    </location>
</feature>
<keyword evidence="3" id="KW-0731">Sigma factor</keyword>
<dbReference type="InterPro" id="IPR036388">
    <property type="entry name" value="WH-like_DNA-bd_sf"/>
</dbReference>
<dbReference type="InterPro" id="IPR013249">
    <property type="entry name" value="RNA_pol_sigma70_r4_t2"/>
</dbReference>
<evidence type="ECO:0000256" key="3">
    <source>
        <dbReference type="ARBA" id="ARBA00023082"/>
    </source>
</evidence>
<comment type="similarity">
    <text evidence="1">Belongs to the sigma-70 factor family. ECF subfamily.</text>
</comment>
<dbReference type="RefSeq" id="WP_017451221.1">
    <property type="nucleotide sequence ID" value="NZ_CP008956.1"/>
</dbReference>
<dbReference type="Pfam" id="PF08281">
    <property type="entry name" value="Sigma70_r4_2"/>
    <property type="match status" value="1"/>
</dbReference>
<evidence type="ECO:0000256" key="2">
    <source>
        <dbReference type="ARBA" id="ARBA00023015"/>
    </source>
</evidence>
<dbReference type="InterPro" id="IPR013324">
    <property type="entry name" value="RNA_pol_sigma_r3/r4-like"/>
</dbReference>
<dbReference type="Pfam" id="PF04542">
    <property type="entry name" value="Sigma70_r2"/>
    <property type="match status" value="1"/>
</dbReference>
<dbReference type="InterPro" id="IPR013325">
    <property type="entry name" value="RNA_pol_sigma_r2"/>
</dbReference>
<name>A0A6M3ZNS1_9BURK</name>
<evidence type="ECO:0000259" key="5">
    <source>
        <dbReference type="Pfam" id="PF04542"/>
    </source>
</evidence>
<dbReference type="PANTHER" id="PTHR43133">
    <property type="entry name" value="RNA POLYMERASE ECF-TYPE SIGMA FACTO"/>
    <property type="match status" value="1"/>
</dbReference>
<dbReference type="InterPro" id="IPR007627">
    <property type="entry name" value="RNA_pol_sigma70_r2"/>
</dbReference>
<dbReference type="NCBIfam" id="TIGR02937">
    <property type="entry name" value="sigma70-ECF"/>
    <property type="match status" value="1"/>
</dbReference>
<dbReference type="InterPro" id="IPR014284">
    <property type="entry name" value="RNA_pol_sigma-70_dom"/>
</dbReference>
<dbReference type="EMBL" id="CP008956">
    <property type="protein sequence ID" value="QJP99589.1"/>
    <property type="molecule type" value="Genomic_DNA"/>
</dbReference>
<sequence length="172" mass="19748">MEDLHVEQVETLYRDHHRWLRGWLRHKLGCTEQAADLAHDTFLRLLSTRDVLTALNEPRAYLLTAARNLLIDRARRHRIRQSYLEQLERQIEAAPELLHAPSPETILQAVQAIEALGRALLGVHAEAAQAFILHYVQGQRQEELAQHFGVSLRSVQGWLAQALVHCHRQLAS</sequence>
<evidence type="ECO:0000256" key="1">
    <source>
        <dbReference type="ARBA" id="ARBA00010641"/>
    </source>
</evidence>
<dbReference type="GO" id="GO:0016987">
    <property type="term" value="F:sigma factor activity"/>
    <property type="evidence" value="ECO:0007669"/>
    <property type="project" value="UniProtKB-KW"/>
</dbReference>
<dbReference type="Gene3D" id="1.10.1740.10">
    <property type="match status" value="1"/>
</dbReference>
<evidence type="ECO:0000259" key="6">
    <source>
        <dbReference type="Pfam" id="PF08281"/>
    </source>
</evidence>
<protein>
    <submittedName>
        <fullName evidence="7">RNA polymerase subunit sigma</fullName>
    </submittedName>
</protein>
<proteinExistence type="inferred from homology"/>
<keyword evidence="2" id="KW-0805">Transcription regulation</keyword>
<evidence type="ECO:0000313" key="8">
    <source>
        <dbReference type="Proteomes" id="UP000501648"/>
    </source>
</evidence>
<evidence type="ECO:0000256" key="4">
    <source>
        <dbReference type="ARBA" id="ARBA00023163"/>
    </source>
</evidence>
<dbReference type="SUPFAM" id="SSF88659">
    <property type="entry name" value="Sigma3 and sigma4 domains of RNA polymerase sigma factors"/>
    <property type="match status" value="1"/>
</dbReference>
<dbReference type="GO" id="GO:0006352">
    <property type="term" value="P:DNA-templated transcription initiation"/>
    <property type="evidence" value="ECO:0007669"/>
    <property type="project" value="InterPro"/>
</dbReference>
<feature type="domain" description="RNA polymerase sigma-70 region 2" evidence="5">
    <location>
        <begin position="12"/>
        <end position="78"/>
    </location>
</feature>
<gene>
    <name evidence="7" type="ORF">C798_04915</name>
</gene>
<dbReference type="InterPro" id="IPR039425">
    <property type="entry name" value="RNA_pol_sigma-70-like"/>
</dbReference>
<dbReference type="GO" id="GO:0003677">
    <property type="term" value="F:DNA binding"/>
    <property type="evidence" value="ECO:0007669"/>
    <property type="project" value="InterPro"/>
</dbReference>
<dbReference type="AlphaFoldDB" id="A0A6M3ZNS1"/>
<evidence type="ECO:0000313" key="7">
    <source>
        <dbReference type="EMBL" id="QJP99589.1"/>
    </source>
</evidence>
<dbReference type="Proteomes" id="UP000501648">
    <property type="component" value="Chromosome"/>
</dbReference>
<dbReference type="Gene3D" id="1.10.10.10">
    <property type="entry name" value="Winged helix-like DNA-binding domain superfamily/Winged helix DNA-binding domain"/>
    <property type="match status" value="1"/>
</dbReference>
<organism evidence="7 8">
    <name type="scientific">Herbaspirillum rubrisubalbicans Os34</name>
    <dbReference type="NCBI Taxonomy" id="1235827"/>
    <lineage>
        <taxon>Bacteria</taxon>
        <taxon>Pseudomonadati</taxon>
        <taxon>Pseudomonadota</taxon>
        <taxon>Betaproteobacteria</taxon>
        <taxon>Burkholderiales</taxon>
        <taxon>Oxalobacteraceae</taxon>
        <taxon>Herbaspirillum</taxon>
    </lineage>
</organism>
<reference evidence="7 8" key="1">
    <citation type="journal article" date="2012" name="J. Bacteriol.">
        <title>Genome sequence of the pathogenic Herbaspirillum seropedicae strain Os34, isolated from rice roots.</title>
        <authorList>
            <person name="Ye W."/>
            <person name="Ye S."/>
            <person name="Liu J."/>
            <person name="Chang S."/>
            <person name="Chen M."/>
            <person name="Zhu B."/>
            <person name="Guo L."/>
            <person name="An Q."/>
        </authorList>
    </citation>
    <scope>NUCLEOTIDE SEQUENCE [LARGE SCALE GENOMIC DNA]</scope>
    <source>
        <strain evidence="7 8">Os34</strain>
    </source>
</reference>
<dbReference type="SUPFAM" id="SSF88946">
    <property type="entry name" value="Sigma2 domain of RNA polymerase sigma factors"/>
    <property type="match status" value="1"/>
</dbReference>
<dbReference type="PANTHER" id="PTHR43133:SF63">
    <property type="entry name" value="RNA POLYMERASE SIGMA FACTOR FECI-RELATED"/>
    <property type="match status" value="1"/>
</dbReference>